<dbReference type="AlphaFoldDB" id="A0A3A4F119"/>
<feature type="domain" description="Aminoglycoside phosphotransferase" evidence="2">
    <location>
        <begin position="76"/>
        <end position="293"/>
    </location>
</feature>
<protein>
    <submittedName>
        <fullName evidence="3">Aminoglycoside phosphotransferase</fullName>
    </submittedName>
</protein>
<feature type="compositionally biased region" description="Low complexity" evidence="1">
    <location>
        <begin position="484"/>
        <end position="530"/>
    </location>
</feature>
<comment type="caution">
    <text evidence="3">The sequence shown here is derived from an EMBL/GenBank/DDBJ whole genome shotgun (WGS) entry which is preliminary data.</text>
</comment>
<evidence type="ECO:0000313" key="4">
    <source>
        <dbReference type="Proteomes" id="UP000266615"/>
    </source>
</evidence>
<feature type="region of interest" description="Disordered" evidence="1">
    <location>
        <begin position="352"/>
        <end position="373"/>
    </location>
</feature>
<keyword evidence="4" id="KW-1185">Reference proteome</keyword>
<keyword evidence="3" id="KW-0808">Transferase</keyword>
<evidence type="ECO:0000259" key="2">
    <source>
        <dbReference type="Pfam" id="PF01636"/>
    </source>
</evidence>
<evidence type="ECO:0000313" key="3">
    <source>
        <dbReference type="EMBL" id="RJN31773.1"/>
    </source>
</evidence>
<feature type="compositionally biased region" description="Low complexity" evidence="1">
    <location>
        <begin position="412"/>
        <end position="428"/>
    </location>
</feature>
<dbReference type="EMBL" id="QYZP01000002">
    <property type="protein sequence ID" value="RJN31773.1"/>
    <property type="molecule type" value="Genomic_DNA"/>
</dbReference>
<reference evidence="3 4" key="1">
    <citation type="submission" date="2018-09" db="EMBL/GenBank/DDBJ databases">
        <title>Nesterenkonia natronophila sp. nov., an alkaliphilic actinobacteriume isolated from a soda lake, and emended description of the genus Nesterenkonia.</title>
        <authorList>
            <person name="Menes R.J."/>
            <person name="Iriarte A."/>
        </authorList>
    </citation>
    <scope>NUCLEOTIDE SEQUENCE [LARGE SCALE GENOMIC DNA]</scope>
    <source>
        <strain evidence="3 4">M8</strain>
    </source>
</reference>
<gene>
    <name evidence="3" type="ORF">D3250_06505</name>
</gene>
<feature type="region of interest" description="Disordered" evidence="1">
    <location>
        <begin position="401"/>
        <end position="562"/>
    </location>
</feature>
<proteinExistence type="predicted"/>
<accession>A0A3A4F119</accession>
<dbReference type="Proteomes" id="UP000266615">
    <property type="component" value="Unassembled WGS sequence"/>
</dbReference>
<dbReference type="GO" id="GO:0016740">
    <property type="term" value="F:transferase activity"/>
    <property type="evidence" value="ECO:0007669"/>
    <property type="project" value="UniProtKB-KW"/>
</dbReference>
<dbReference type="Pfam" id="PF01636">
    <property type="entry name" value="APH"/>
    <property type="match status" value="1"/>
</dbReference>
<organism evidence="3 4">
    <name type="scientific">Nesterenkonia natronophila</name>
    <dbReference type="NCBI Taxonomy" id="2174932"/>
    <lineage>
        <taxon>Bacteria</taxon>
        <taxon>Bacillati</taxon>
        <taxon>Actinomycetota</taxon>
        <taxon>Actinomycetes</taxon>
        <taxon>Micrococcales</taxon>
        <taxon>Micrococcaceae</taxon>
        <taxon>Nesterenkonia</taxon>
    </lineage>
</organism>
<dbReference type="SUPFAM" id="SSF56112">
    <property type="entry name" value="Protein kinase-like (PK-like)"/>
    <property type="match status" value="1"/>
</dbReference>
<sequence length="562" mass="59413">MGHGHYRTAGRPSADAVFHSPPRCMSVLGPLVARLRSVRWTSMELAALATRAVPGLSPTGVADAPDDARDFMSAVVVDDSGNRWRVRGPRHQQAAMRLETEVQVLRGFSTAIRAELPFRVPSVAGATRVEDMRVFVYNHLPGEPLSLGELVGAAPELIEDLGRTIAAVHDLSESVVDHADLPGYSAERVRQRRLNELDAAASTGRIPPLLLRRWERAMEDRALYEFAPTVVHGDLHEDNLLIEGDRVMAVTGWTDLHVGDPADDLAWLIASPDHTFSDRVLASYAAHRNSDPDEHVLRRAALSAEFALAQWMIRGTTGGNQQMVEEAAGLLQQLASDIENYGGRPIALDPQAEEAPEASADTQDSKPVRRAGAAATIAGAGAWDTYEDDDEPAFVTDADVAGSAADEESDQPTGAVAPLVPAGGPPAAESQEMRVDDDPLTEEIPAYVDDADEFDLPAPVTGSLPIQPDGESERRAKRKNFFPSSAASAASARSASSSASSSSAASAASSASAQSAPSADSADSGASADSTRSPSLAHSAPSPDEASSSLYDRHPGLRPPGT</sequence>
<name>A0A3A4F119_9MICC</name>
<dbReference type="Gene3D" id="3.90.1200.10">
    <property type="match status" value="1"/>
</dbReference>
<dbReference type="InterPro" id="IPR011009">
    <property type="entry name" value="Kinase-like_dom_sf"/>
</dbReference>
<dbReference type="InterPro" id="IPR002575">
    <property type="entry name" value="Aminoglycoside_PTrfase"/>
</dbReference>
<evidence type="ECO:0000256" key="1">
    <source>
        <dbReference type="SAM" id="MobiDB-lite"/>
    </source>
</evidence>